<evidence type="ECO:0000313" key="2">
    <source>
        <dbReference type="EMBL" id="ASA21519.1"/>
    </source>
</evidence>
<accession>A0A2Z2KH73</accession>
<dbReference type="Gene3D" id="1.10.10.10">
    <property type="entry name" value="Winged helix-like DNA-binding domain superfamily/Winged helix DNA-binding domain"/>
    <property type="match status" value="1"/>
</dbReference>
<keyword evidence="3" id="KW-1185">Reference proteome</keyword>
<evidence type="ECO:0000259" key="1">
    <source>
        <dbReference type="Pfam" id="PF03551"/>
    </source>
</evidence>
<name>A0A2Z2KH73_9BACL</name>
<feature type="domain" description="Transcription regulator PadR N-terminal" evidence="1">
    <location>
        <begin position="8"/>
        <end position="83"/>
    </location>
</feature>
<dbReference type="Proteomes" id="UP000249890">
    <property type="component" value="Chromosome"/>
</dbReference>
<dbReference type="InterPro" id="IPR005149">
    <property type="entry name" value="Tscrpt_reg_PadR_N"/>
</dbReference>
<dbReference type="KEGG" id="pdh:B9T62_12455"/>
<protein>
    <recommendedName>
        <fullName evidence="1">Transcription regulator PadR N-terminal domain-containing protein</fullName>
    </recommendedName>
</protein>
<proteinExistence type="predicted"/>
<evidence type="ECO:0000313" key="3">
    <source>
        <dbReference type="Proteomes" id="UP000249890"/>
    </source>
</evidence>
<sequence>MRMTRMMILGLLNKFGSMSGYEIQQMLQSSQTEMWAYVQPASIYHALRKLQQEGKIILETVEHTGFRAKAIYKIAEDGVIELQQLVEQALAKSSVVFPAKLYTALTFMDELPAAVTVVALKAQEQEMAAVMAAMKHGEEMKAEAGAMTVQAAAVFSNIYAQVELQLEFVRNLIRDLEAEREEGQA</sequence>
<reference evidence="2 3" key="1">
    <citation type="submission" date="2017-06" db="EMBL/GenBank/DDBJ databases">
        <title>Complete genome sequence of Paenibacillus donghaensis KCTC 13049T isolated from East Sea sediment, South Korea.</title>
        <authorList>
            <person name="Jung B.K."/>
            <person name="Hong S.-J."/>
            <person name="Shin J.-H."/>
        </authorList>
    </citation>
    <scope>NUCLEOTIDE SEQUENCE [LARGE SCALE GENOMIC DNA]</scope>
    <source>
        <strain evidence="2 3">KCTC 13049</strain>
    </source>
</reference>
<dbReference type="OrthoDB" id="9808762at2"/>
<dbReference type="Pfam" id="PF03551">
    <property type="entry name" value="PadR"/>
    <property type="match status" value="1"/>
</dbReference>
<gene>
    <name evidence="2" type="ORF">B9T62_12455</name>
</gene>
<organism evidence="2 3">
    <name type="scientific">Paenibacillus donghaensis</name>
    <dbReference type="NCBI Taxonomy" id="414771"/>
    <lineage>
        <taxon>Bacteria</taxon>
        <taxon>Bacillati</taxon>
        <taxon>Bacillota</taxon>
        <taxon>Bacilli</taxon>
        <taxon>Bacillales</taxon>
        <taxon>Paenibacillaceae</taxon>
        <taxon>Paenibacillus</taxon>
    </lineage>
</organism>
<dbReference type="SUPFAM" id="SSF46785">
    <property type="entry name" value="Winged helix' DNA-binding domain"/>
    <property type="match status" value="1"/>
</dbReference>
<dbReference type="PANTHER" id="PTHR43252:SF6">
    <property type="entry name" value="NEGATIVE TRANSCRIPTION REGULATOR PADR"/>
    <property type="match status" value="1"/>
</dbReference>
<dbReference type="EMBL" id="CP021780">
    <property type="protein sequence ID" value="ASA21519.1"/>
    <property type="molecule type" value="Genomic_DNA"/>
</dbReference>
<dbReference type="AlphaFoldDB" id="A0A2Z2KH73"/>
<dbReference type="InterPro" id="IPR036390">
    <property type="entry name" value="WH_DNA-bd_sf"/>
</dbReference>
<dbReference type="PANTHER" id="PTHR43252">
    <property type="entry name" value="TRANSCRIPTIONAL REGULATOR YQJI"/>
    <property type="match status" value="1"/>
</dbReference>
<dbReference type="InterPro" id="IPR036388">
    <property type="entry name" value="WH-like_DNA-bd_sf"/>
</dbReference>